<dbReference type="GO" id="GO:0009247">
    <property type="term" value="P:glycolipid biosynthetic process"/>
    <property type="evidence" value="ECO:0007669"/>
    <property type="project" value="UniProtKB-ARBA"/>
</dbReference>
<protein>
    <submittedName>
        <fullName evidence="8">Lauroyl acyltransferase</fullName>
    </submittedName>
</protein>
<evidence type="ECO:0000256" key="4">
    <source>
        <dbReference type="ARBA" id="ARBA00022679"/>
    </source>
</evidence>
<dbReference type="EMBL" id="CP078073">
    <property type="protein sequence ID" value="QXL89232.1"/>
    <property type="molecule type" value="Genomic_DNA"/>
</dbReference>
<evidence type="ECO:0000313" key="7">
    <source>
        <dbReference type="EMBL" id="MBY4892485.1"/>
    </source>
</evidence>
<evidence type="ECO:0000256" key="6">
    <source>
        <dbReference type="ARBA" id="ARBA00023315"/>
    </source>
</evidence>
<keyword evidence="5" id="KW-0472">Membrane</keyword>
<dbReference type="GO" id="GO:0016746">
    <property type="term" value="F:acyltransferase activity"/>
    <property type="evidence" value="ECO:0007669"/>
    <property type="project" value="UniProtKB-KW"/>
</dbReference>
<evidence type="ECO:0000256" key="2">
    <source>
        <dbReference type="ARBA" id="ARBA00022475"/>
    </source>
</evidence>
<keyword evidence="9" id="KW-1185">Reference proteome</keyword>
<reference evidence="8 9" key="1">
    <citation type="submission" date="2021-07" db="EMBL/GenBank/DDBJ databases">
        <title>Karlodiniumbacter phycospheric gen. nov., sp. nov., a phycosphere bacterium isolated from karlodinium veneficum.</title>
        <authorList>
            <person name="Peng Y."/>
            <person name="Jiang L."/>
            <person name="Lee J."/>
        </authorList>
    </citation>
    <scope>NUCLEOTIDE SEQUENCE</scope>
    <source>
        <strain evidence="8 9">N5</strain>
    </source>
</reference>
<evidence type="ECO:0000256" key="5">
    <source>
        <dbReference type="ARBA" id="ARBA00023136"/>
    </source>
</evidence>
<dbReference type="Pfam" id="PF03279">
    <property type="entry name" value="Lip_A_acyltrans"/>
    <property type="match status" value="1"/>
</dbReference>
<keyword evidence="3" id="KW-0997">Cell inner membrane</keyword>
<dbReference type="PIRSF" id="PIRSF026649">
    <property type="entry name" value="MsbB"/>
    <property type="match status" value="1"/>
</dbReference>
<dbReference type="EMBL" id="JAIMBW010000001">
    <property type="protein sequence ID" value="MBY4892485.1"/>
    <property type="molecule type" value="Genomic_DNA"/>
</dbReference>
<evidence type="ECO:0000313" key="8">
    <source>
        <dbReference type="EMBL" id="QXL89232.1"/>
    </source>
</evidence>
<keyword evidence="2" id="KW-1003">Cell membrane</keyword>
<dbReference type="PANTHER" id="PTHR30606:SF10">
    <property type="entry name" value="PHOSPHATIDYLINOSITOL MANNOSIDE ACYLTRANSFERASE"/>
    <property type="match status" value="1"/>
</dbReference>
<dbReference type="AlphaFoldDB" id="A0A975TX71"/>
<sequence>MSTPGRTPSDWIVDRLWRGVIWVALRLPHRVRVAVMGWLFRTVVGPLTGRKRQADKNLAMVYPDMPAAQRAQITRAVLDNVGRVVMENYATPHQMTRALTWEPTGPGWAAAEQARAQGRPILFISGHYGNYQAGRAALNARGYRMGGLYRPLNNDYLNAHYIATIEDVGGGAFTRDRRGLAGFVKHLRSGAQGAILIDQYLFDGPIFDFMGHPAPTSTAATEMALKYDALLVPIYSTRLENGLDFRIELEAPVPHTDAETMTQALNDSLTARVHAAPEQWFWVHNRWKPERAEKALRRAQGKA</sequence>
<dbReference type="CDD" id="cd07984">
    <property type="entry name" value="LPLAT_LABLAT-like"/>
    <property type="match status" value="1"/>
</dbReference>
<gene>
    <name evidence="7" type="ORF">KUL25_06885</name>
    <name evidence="8" type="ORF">KUL25_06890</name>
</gene>
<organism evidence="8">
    <name type="scientific">Gymnodinialimonas phycosphaerae</name>
    <dbReference type="NCBI Taxonomy" id="2841589"/>
    <lineage>
        <taxon>Bacteria</taxon>
        <taxon>Pseudomonadati</taxon>
        <taxon>Pseudomonadota</taxon>
        <taxon>Alphaproteobacteria</taxon>
        <taxon>Rhodobacterales</taxon>
        <taxon>Paracoccaceae</taxon>
        <taxon>Gymnodinialimonas</taxon>
    </lineage>
</organism>
<dbReference type="GO" id="GO:0005886">
    <property type="term" value="C:plasma membrane"/>
    <property type="evidence" value="ECO:0007669"/>
    <property type="project" value="UniProtKB-SubCell"/>
</dbReference>
<proteinExistence type="predicted"/>
<dbReference type="RefSeq" id="WP_257892276.1">
    <property type="nucleotide sequence ID" value="NZ_JAIMBW010000001.1"/>
</dbReference>
<evidence type="ECO:0000256" key="1">
    <source>
        <dbReference type="ARBA" id="ARBA00004533"/>
    </source>
</evidence>
<name>A0A975TX71_9RHOB</name>
<dbReference type="PANTHER" id="PTHR30606">
    <property type="entry name" value="LIPID A BIOSYNTHESIS LAUROYL ACYLTRANSFERASE"/>
    <property type="match status" value="1"/>
</dbReference>
<evidence type="ECO:0000313" key="9">
    <source>
        <dbReference type="Proteomes" id="UP000693972"/>
    </source>
</evidence>
<keyword evidence="6 8" id="KW-0012">Acyltransferase</keyword>
<evidence type="ECO:0000256" key="3">
    <source>
        <dbReference type="ARBA" id="ARBA00022519"/>
    </source>
</evidence>
<comment type="subcellular location">
    <subcellularLocation>
        <location evidence="1">Cell inner membrane</location>
    </subcellularLocation>
</comment>
<keyword evidence="4" id="KW-0808">Transferase</keyword>
<dbReference type="Proteomes" id="UP000693972">
    <property type="component" value="Unassembled WGS sequence"/>
</dbReference>
<accession>A0A975TX71</accession>
<dbReference type="InterPro" id="IPR004960">
    <property type="entry name" value="LipA_acyltrans"/>
</dbReference>